<gene>
    <name evidence="1" type="ORF">PEVE_00029307</name>
</gene>
<accession>A0ABN8SYK8</accession>
<organism evidence="1 2">
    <name type="scientific">Porites evermanni</name>
    <dbReference type="NCBI Taxonomy" id="104178"/>
    <lineage>
        <taxon>Eukaryota</taxon>
        <taxon>Metazoa</taxon>
        <taxon>Cnidaria</taxon>
        <taxon>Anthozoa</taxon>
        <taxon>Hexacorallia</taxon>
        <taxon>Scleractinia</taxon>
        <taxon>Fungiina</taxon>
        <taxon>Poritidae</taxon>
        <taxon>Porites</taxon>
    </lineage>
</organism>
<proteinExistence type="predicted"/>
<comment type="caution">
    <text evidence="1">The sequence shown here is derived from an EMBL/GenBank/DDBJ whole genome shotgun (WGS) entry which is preliminary data.</text>
</comment>
<sequence>MDISLQIDTAKRQARYVELCFQYRDVMEKLYWQDNKLLANKLECGRMSSNLCESQASEITVAQAVKLQCKEETLKAAANYYKSCKYKGPFEIAMDATAVTAVVRLDLKQRIPIGFVEGVEGQGPVTTGQDLYNRFFPNGQPAKRATQGMLILLQPLQEGIPAYPVGIIPVSGKENRDHISRWYETTYEFALNSGLRVIGLGADGCSLVRSYYST</sequence>
<dbReference type="Proteomes" id="UP001159427">
    <property type="component" value="Unassembled WGS sequence"/>
</dbReference>
<name>A0ABN8SYK8_9CNID</name>
<evidence type="ECO:0000313" key="2">
    <source>
        <dbReference type="Proteomes" id="UP001159427"/>
    </source>
</evidence>
<reference evidence="1 2" key="1">
    <citation type="submission" date="2022-05" db="EMBL/GenBank/DDBJ databases">
        <authorList>
            <consortium name="Genoscope - CEA"/>
            <person name="William W."/>
        </authorList>
    </citation>
    <scope>NUCLEOTIDE SEQUENCE [LARGE SCALE GENOMIC DNA]</scope>
</reference>
<dbReference type="EMBL" id="CALNXI010004090">
    <property type="protein sequence ID" value="CAH3195059.1"/>
    <property type="molecule type" value="Genomic_DNA"/>
</dbReference>
<evidence type="ECO:0000313" key="1">
    <source>
        <dbReference type="EMBL" id="CAH3195059.1"/>
    </source>
</evidence>
<protein>
    <submittedName>
        <fullName evidence="1">Uncharacterized protein</fullName>
    </submittedName>
</protein>
<keyword evidence="2" id="KW-1185">Reference proteome</keyword>